<dbReference type="RefSeq" id="WP_066745682.1">
    <property type="nucleotide sequence ID" value="NZ_CP016757.1"/>
</dbReference>
<sequence>MITELTCIGCPMGCQITAESENGKILSVSGQSCAIGKRYAEEELTHPTRMVTSLMETVGGGTPLSVKTSKPIGKEKIFECLAEIRRTKAQLPVHIGDILIRNVCGTDTDIVATKELY</sequence>
<gene>
    <name evidence="1" type="ORF">BED41_10305</name>
</gene>
<protein>
    <submittedName>
        <fullName evidence="1">NAD(FAD)-dependent dehydrogenase</fullName>
    </submittedName>
</protein>
<organism evidence="1 2">
    <name type="scientific">Cloacibacillus porcorum</name>
    <dbReference type="NCBI Taxonomy" id="1197717"/>
    <lineage>
        <taxon>Bacteria</taxon>
        <taxon>Thermotogati</taxon>
        <taxon>Synergistota</taxon>
        <taxon>Synergistia</taxon>
        <taxon>Synergistales</taxon>
        <taxon>Synergistaceae</taxon>
        <taxon>Cloacibacillus</taxon>
    </lineage>
</organism>
<keyword evidence="2" id="KW-1185">Reference proteome</keyword>
<evidence type="ECO:0000313" key="1">
    <source>
        <dbReference type="EMBL" id="ANZ45420.1"/>
    </source>
</evidence>
<accession>A0A1B2I629</accession>
<dbReference type="PANTHER" id="PTHR39450:SF1">
    <property type="entry name" value="DUF1667 DOMAIN-CONTAINING PROTEIN"/>
    <property type="match status" value="1"/>
</dbReference>
<dbReference type="GeneID" id="83058241"/>
<name>A0A1B2I629_9BACT</name>
<dbReference type="Proteomes" id="UP000093044">
    <property type="component" value="Chromosome"/>
</dbReference>
<dbReference type="STRING" id="1197717.BED41_10305"/>
<proteinExistence type="predicted"/>
<dbReference type="InterPro" id="IPR036593">
    <property type="entry name" value="CPE0013-like_sf"/>
</dbReference>
<dbReference type="InterPro" id="IPR012460">
    <property type="entry name" value="DUF1667"/>
</dbReference>
<dbReference type="Gene3D" id="3.10.530.10">
    <property type="entry name" value="CPE0013-like"/>
    <property type="match status" value="1"/>
</dbReference>
<dbReference type="SUPFAM" id="SSF53706">
    <property type="entry name" value="Formate dehydrogenase/DMSO reductase, domains 1-3"/>
    <property type="match status" value="1"/>
</dbReference>
<evidence type="ECO:0000313" key="2">
    <source>
        <dbReference type="Proteomes" id="UP000093044"/>
    </source>
</evidence>
<dbReference type="EMBL" id="CP016757">
    <property type="protein sequence ID" value="ANZ45420.1"/>
    <property type="molecule type" value="Genomic_DNA"/>
</dbReference>
<dbReference type="PANTHER" id="PTHR39450">
    <property type="entry name" value="MOLYBDOPTERIN OXIDOREDUCTASE, 4FE-4S CLUSTER-BINDING SUBUNIT"/>
    <property type="match status" value="1"/>
</dbReference>
<dbReference type="KEGG" id="cpor:BED41_10305"/>
<dbReference type="OrthoDB" id="9811531at2"/>
<dbReference type="AlphaFoldDB" id="A0A1B2I629"/>
<dbReference type="Pfam" id="PF07892">
    <property type="entry name" value="DUF1667"/>
    <property type="match status" value="1"/>
</dbReference>
<dbReference type="SUPFAM" id="SSF160148">
    <property type="entry name" value="CPE0013-like"/>
    <property type="match status" value="1"/>
</dbReference>
<reference evidence="1" key="1">
    <citation type="submission" date="2016-08" db="EMBL/GenBank/DDBJ databases">
        <title>Complete genome of Cloacibacillus porcorum.</title>
        <authorList>
            <person name="Looft T."/>
            <person name="Bayles D.O."/>
            <person name="Alt D.P."/>
        </authorList>
    </citation>
    <scope>NUCLEOTIDE SEQUENCE [LARGE SCALE GENOMIC DNA]</scope>
    <source>
        <strain evidence="1">CL-84</strain>
    </source>
</reference>